<keyword evidence="2" id="KW-0472">Membrane</keyword>
<comment type="caution">
    <text evidence="4">The sequence shown here is derived from an EMBL/GenBank/DDBJ whole genome shotgun (WGS) entry which is preliminary data.</text>
</comment>
<feature type="transmembrane region" description="Helical" evidence="2">
    <location>
        <begin position="12"/>
        <end position="31"/>
    </location>
</feature>
<keyword evidence="2" id="KW-1133">Transmembrane helix</keyword>
<feature type="domain" description="ABC1 atypical kinase-like" evidence="3">
    <location>
        <begin position="91"/>
        <end position="349"/>
    </location>
</feature>
<evidence type="ECO:0000259" key="3">
    <source>
        <dbReference type="Pfam" id="PF03109"/>
    </source>
</evidence>
<dbReference type="OrthoDB" id="9795390at2"/>
<feature type="transmembrane region" description="Helical" evidence="2">
    <location>
        <begin position="51"/>
        <end position="73"/>
    </location>
</feature>
<evidence type="ECO:0000313" key="5">
    <source>
        <dbReference type="Proteomes" id="UP000292373"/>
    </source>
</evidence>
<dbReference type="Proteomes" id="UP000292373">
    <property type="component" value="Unassembled WGS sequence"/>
</dbReference>
<dbReference type="Pfam" id="PF03109">
    <property type="entry name" value="ABC1"/>
    <property type="match status" value="1"/>
</dbReference>
<dbReference type="AlphaFoldDB" id="A0A4Q9KB78"/>
<gene>
    <name evidence="4" type="ORF">ET989_12700</name>
</gene>
<evidence type="ECO:0000313" key="4">
    <source>
        <dbReference type="EMBL" id="TBT82993.1"/>
    </source>
</evidence>
<name>A0A4Q9KB78_9ACTN</name>
<dbReference type="PANTHER" id="PTHR10566:SF113">
    <property type="entry name" value="PROTEIN ACTIVITY OF BC1 COMPLEX KINASE 7, CHLOROPLASTIC"/>
    <property type="match status" value="1"/>
</dbReference>
<keyword evidence="5" id="KW-1185">Reference proteome</keyword>
<protein>
    <submittedName>
        <fullName evidence="4">AarF/ABC1/UbiB kinase family protein</fullName>
    </submittedName>
</protein>
<comment type="similarity">
    <text evidence="1">Belongs to the protein kinase superfamily. ADCK protein kinase family.</text>
</comment>
<dbReference type="CDD" id="cd05121">
    <property type="entry name" value="ABC1_ADCK3-like"/>
    <property type="match status" value="1"/>
</dbReference>
<dbReference type="GO" id="GO:0016301">
    <property type="term" value="F:kinase activity"/>
    <property type="evidence" value="ECO:0007669"/>
    <property type="project" value="UniProtKB-KW"/>
</dbReference>
<feature type="transmembrane region" description="Helical" evidence="2">
    <location>
        <begin position="515"/>
        <end position="532"/>
    </location>
</feature>
<dbReference type="SUPFAM" id="SSF56112">
    <property type="entry name" value="Protein kinase-like (PK-like)"/>
    <property type="match status" value="1"/>
</dbReference>
<dbReference type="EMBL" id="SDMQ01000015">
    <property type="protein sequence ID" value="TBT82993.1"/>
    <property type="molecule type" value="Genomic_DNA"/>
</dbReference>
<accession>A0A4Q9KB78</accession>
<dbReference type="InterPro" id="IPR050154">
    <property type="entry name" value="UbiB_kinase"/>
</dbReference>
<organism evidence="4 5">
    <name type="scientific">Propioniciclava sinopodophylli</name>
    <dbReference type="NCBI Taxonomy" id="1837344"/>
    <lineage>
        <taxon>Bacteria</taxon>
        <taxon>Bacillati</taxon>
        <taxon>Actinomycetota</taxon>
        <taxon>Actinomycetes</taxon>
        <taxon>Propionibacteriales</taxon>
        <taxon>Propionibacteriaceae</taxon>
        <taxon>Propioniciclava</taxon>
    </lineage>
</organism>
<evidence type="ECO:0000256" key="1">
    <source>
        <dbReference type="ARBA" id="ARBA00009670"/>
    </source>
</evidence>
<keyword evidence="4" id="KW-0808">Transferase</keyword>
<evidence type="ECO:0000256" key="2">
    <source>
        <dbReference type="SAM" id="Phobius"/>
    </source>
</evidence>
<dbReference type="InterPro" id="IPR004147">
    <property type="entry name" value="ABC1_dom"/>
</dbReference>
<dbReference type="PANTHER" id="PTHR10566">
    <property type="entry name" value="CHAPERONE-ACTIVITY OF BC1 COMPLEX CABC1 -RELATED"/>
    <property type="match status" value="1"/>
</dbReference>
<keyword evidence="2" id="KW-0812">Transmembrane</keyword>
<dbReference type="RefSeq" id="WP_131169566.1">
    <property type="nucleotide sequence ID" value="NZ_SDMQ01000015.1"/>
</dbReference>
<sequence length="562" mass="61880">MKESTLRLRYWRIVLFFGRVVFGFIAWEVVGPRLGLRRLAERTRERRLQQAAARFRVLAIALGGLMIKLGQFLSSRLDVLPRSITNELSGLQDEVPAEELDALLSVATAELGGSLSQHFAWFDEEPLAAASLGQAHRARLRDADADELGFRDVVVKIQRPHIQQVIEVDLAALRRVGRWLTRYRPIASRANVPGLVEEFAHTSLNEVDYLAEAANAERFAENFAADARVKVPRIVWELTSRRVLTLEDVSAIKIADHAAISAAGIDRGQVATVLVESYLQQIFRDSFVHLDPHPGNLFVTPITDPAPGEPAWRLTFIDFGMMGEVPENLREGLTEALISVGLRDGARAVRSMEILDVILPGADMHLIERASTEVFARFGGMSMDELVNVPPEEMIEFARQFRELVFELPFQVPDDMLMLGRSVGILSGVATGLKPSFNVWAVLTPYAATLVSGEGGLSVDRIVKEAADLGRALLALPGRVDRVLTSAERGELTVRTPRVTAQVERLNRTARGTNGVLVFAALLLAGAVVLATDPVLGRWLMGLSAAPLLWAMIAGRPPRPFH</sequence>
<proteinExistence type="inferred from homology"/>
<feature type="transmembrane region" description="Helical" evidence="2">
    <location>
        <begin position="538"/>
        <end position="555"/>
    </location>
</feature>
<dbReference type="InterPro" id="IPR011009">
    <property type="entry name" value="Kinase-like_dom_sf"/>
</dbReference>
<keyword evidence="4" id="KW-0418">Kinase</keyword>
<reference evidence="4 5" key="1">
    <citation type="submission" date="2019-01" db="EMBL/GenBank/DDBJ databases">
        <title>Lactibacter flavus gen. nov., sp. nov., a novel bacterium of the family Propionibacteriaceae isolated from raw milk and dairy products.</title>
        <authorList>
            <person name="Huptas C."/>
            <person name="Wenning M."/>
            <person name="Breitenwieser F."/>
            <person name="Doll E."/>
            <person name="Von Neubeck M."/>
            <person name="Busse H.-J."/>
            <person name="Scherer S."/>
        </authorList>
    </citation>
    <scope>NUCLEOTIDE SEQUENCE [LARGE SCALE GENOMIC DNA]</scope>
    <source>
        <strain evidence="4 5">KCTC 33808</strain>
    </source>
</reference>